<evidence type="ECO:0000259" key="5">
    <source>
        <dbReference type="PROSITE" id="PS52004"/>
    </source>
</evidence>
<comment type="pathway">
    <text evidence="1">Lipid metabolism.</text>
</comment>
<evidence type="ECO:0000256" key="1">
    <source>
        <dbReference type="ARBA" id="ARBA00005189"/>
    </source>
</evidence>
<dbReference type="PROSITE" id="PS52004">
    <property type="entry name" value="KS3_2"/>
    <property type="match status" value="1"/>
</dbReference>
<dbReference type="STRING" id="573570.F7310_08715"/>
<name>A0A1L4BUB4_9GAMM</name>
<dbReference type="Proteomes" id="UP000184222">
    <property type="component" value="Chromosome"/>
</dbReference>
<organism evidence="6 7">
    <name type="scientific">Francisella uliginis</name>
    <dbReference type="NCBI Taxonomy" id="573570"/>
    <lineage>
        <taxon>Bacteria</taxon>
        <taxon>Pseudomonadati</taxon>
        <taxon>Pseudomonadota</taxon>
        <taxon>Gammaproteobacteria</taxon>
        <taxon>Thiotrichales</taxon>
        <taxon>Francisellaceae</taxon>
        <taxon>Francisella</taxon>
    </lineage>
</organism>
<sequence>MNSNGIYLNSLGIINCLGTSKEEMIKSLLSNKTGLITTKELLSKRKTKIGYVDDKVLPEIPKRFKKYECRNNQLALHACMQIDENINKVINKYGVDRVAIVCGTSTSGIDNGEKALADKFLLDKFPEKFDYKQQETAGLSDFLREYYQLQSVAYTISTACSSSGKAFASAARLIKQDLCDAVIVVGCDTICEMTLNGFDCLDAISQELCLPFHNKRAGINIGEGAAAFILSKEGSEISLLGVGESSDGYHITAPDPSGEGAKLAMIRALESAHLTNDDIGYLNLHGTATILNDSMESNAVRDVFNTKIVCSSTKSLTGHTLGAAAATEVGMCWLLLSDIYNPQKKLPKQYSSDEDIIQDIGIITSDIGYQKPNFMSNSFAFGGNNVSVIIGKK</sequence>
<dbReference type="AlphaFoldDB" id="A0A1L4BUB4"/>
<keyword evidence="7" id="KW-1185">Reference proteome</keyword>
<dbReference type="InterPro" id="IPR000794">
    <property type="entry name" value="Beta-ketoacyl_synthase"/>
</dbReference>
<dbReference type="PANTHER" id="PTHR11712:SF320">
    <property type="entry name" value="BETA-KETOACYL SYNTHASE"/>
    <property type="match status" value="1"/>
</dbReference>
<proteinExistence type="inferred from homology"/>
<dbReference type="GO" id="GO:0006633">
    <property type="term" value="P:fatty acid biosynthetic process"/>
    <property type="evidence" value="ECO:0007669"/>
    <property type="project" value="TreeGrafter"/>
</dbReference>
<evidence type="ECO:0000256" key="2">
    <source>
        <dbReference type="ARBA" id="ARBA00008467"/>
    </source>
</evidence>
<feature type="domain" description="Ketosynthase family 3 (KS3)" evidence="5">
    <location>
        <begin position="1"/>
        <end position="392"/>
    </location>
</feature>
<dbReference type="EMBL" id="CP016796">
    <property type="protein sequence ID" value="API87436.1"/>
    <property type="molecule type" value="Genomic_DNA"/>
</dbReference>
<dbReference type="SMART" id="SM00825">
    <property type="entry name" value="PKS_KS"/>
    <property type="match status" value="1"/>
</dbReference>
<dbReference type="Pfam" id="PF00109">
    <property type="entry name" value="ketoacyl-synt"/>
    <property type="match status" value="1"/>
</dbReference>
<dbReference type="InterPro" id="IPR016039">
    <property type="entry name" value="Thiolase-like"/>
</dbReference>
<dbReference type="GO" id="GO:0005829">
    <property type="term" value="C:cytosol"/>
    <property type="evidence" value="ECO:0007669"/>
    <property type="project" value="TreeGrafter"/>
</dbReference>
<protein>
    <submittedName>
        <fullName evidence="6">Beta-ketoacyl-[acyl-carrier-protein] synthase II</fullName>
    </submittedName>
</protein>
<evidence type="ECO:0000256" key="3">
    <source>
        <dbReference type="ARBA" id="ARBA00022679"/>
    </source>
</evidence>
<reference evidence="6 7" key="1">
    <citation type="journal article" date="2016" name="Appl. Environ. Microbiol.">
        <title>Whole genome relationships among Francisella bacteria of diverse origin define new species and provide specific regions for detection.</title>
        <authorList>
            <person name="Challacombe J.F."/>
            <person name="Petersen J.M."/>
            <person name="Gallegos-Graves V."/>
            <person name="Hodge D."/>
            <person name="Pillai S."/>
            <person name="Kuske C.R."/>
        </authorList>
    </citation>
    <scope>NUCLEOTIDE SEQUENCE [LARGE SCALE GENOMIC DNA]</scope>
    <source>
        <strain evidence="7">TX07-7310</strain>
    </source>
</reference>
<dbReference type="PANTHER" id="PTHR11712">
    <property type="entry name" value="POLYKETIDE SYNTHASE-RELATED"/>
    <property type="match status" value="1"/>
</dbReference>
<dbReference type="KEGG" id="frx:F7310_08715"/>
<dbReference type="InterPro" id="IPR014030">
    <property type="entry name" value="Ketoacyl_synth_N"/>
</dbReference>
<dbReference type="InterPro" id="IPR014031">
    <property type="entry name" value="Ketoacyl_synth_C"/>
</dbReference>
<evidence type="ECO:0000313" key="7">
    <source>
        <dbReference type="Proteomes" id="UP000184222"/>
    </source>
</evidence>
<dbReference type="Gene3D" id="3.40.47.10">
    <property type="match status" value="1"/>
</dbReference>
<dbReference type="RefSeq" id="WP_072713217.1">
    <property type="nucleotide sequence ID" value="NZ_CP016796.1"/>
</dbReference>
<comment type="similarity">
    <text evidence="2 4">Belongs to the thiolase-like superfamily. Beta-ketoacyl-ACP synthases family.</text>
</comment>
<evidence type="ECO:0000256" key="4">
    <source>
        <dbReference type="RuleBase" id="RU003694"/>
    </source>
</evidence>
<dbReference type="InterPro" id="IPR020841">
    <property type="entry name" value="PKS_Beta-ketoAc_synthase_dom"/>
</dbReference>
<evidence type="ECO:0000313" key="6">
    <source>
        <dbReference type="EMBL" id="API87436.1"/>
    </source>
</evidence>
<dbReference type="GO" id="GO:0004315">
    <property type="term" value="F:3-oxoacyl-[acyl-carrier-protein] synthase activity"/>
    <property type="evidence" value="ECO:0007669"/>
    <property type="project" value="TreeGrafter"/>
</dbReference>
<gene>
    <name evidence="6" type="ORF">F7310_08715</name>
</gene>
<accession>A0A1L4BUB4</accession>
<dbReference type="NCBIfam" id="NF006618">
    <property type="entry name" value="PRK09185.1"/>
    <property type="match status" value="1"/>
</dbReference>
<dbReference type="Pfam" id="PF02801">
    <property type="entry name" value="Ketoacyl-synt_C"/>
    <property type="match status" value="1"/>
</dbReference>
<dbReference type="SUPFAM" id="SSF53901">
    <property type="entry name" value="Thiolase-like"/>
    <property type="match status" value="2"/>
</dbReference>
<dbReference type="OrthoDB" id="9808669at2"/>
<keyword evidence="3 4" id="KW-0808">Transferase</keyword>
<dbReference type="CDD" id="cd00834">
    <property type="entry name" value="KAS_I_II"/>
    <property type="match status" value="1"/>
</dbReference>